<gene>
    <name evidence="3" type="primary">natB</name>
    <name evidence="3" type="ORF">AArcSl_1255</name>
</gene>
<dbReference type="NCBIfam" id="TIGR01409">
    <property type="entry name" value="TAT_signal_seq"/>
    <property type="match status" value="1"/>
</dbReference>
<evidence type="ECO:0000313" key="4">
    <source>
        <dbReference type="Proteomes" id="UP000263012"/>
    </source>
</evidence>
<evidence type="ECO:0000256" key="1">
    <source>
        <dbReference type="ARBA" id="ARBA00022729"/>
    </source>
</evidence>
<dbReference type="InterPro" id="IPR051010">
    <property type="entry name" value="BCAA_transport"/>
</dbReference>
<sequence length="414" mass="43751">MCLPVNSVSMSHKTSRRSVLKGIGAAGLTVGVAGCVGDADHDARVGVLQPATGDLGDLGAPIQDGGALPGLQLEDEGVPYEIEIRREDTETEPEVGIERAQALVDAGFPSITGAASSGVTIAVAQDVYFPEEVVGISPASTSPDITDMPGEFLLRTCPTDALQGVAAATLAYDDRGLETASTFFLNNDYGQGLNDAFVANYQDLGGEVYEQEAFEAEQPSYDSALEVVLGDNPDLLYIVGYPDSGEQIFRDFYENFDPDDTLVMVADGMQSHDLPGDVDNPMENVIGTAPAAVGPGRETFDQLYNQEFGSSPGVFTSQAYDATAVHLLAQFRADELSGPAVSAEVREVANPGGEVVTPSTLADGLEMALDGEEIQYQGASSEIVFDDNGDLDAATFDIFEFDMDGYTVTTQFEL</sequence>
<dbReference type="Proteomes" id="UP000263012">
    <property type="component" value="Chromosome"/>
</dbReference>
<dbReference type="PROSITE" id="PS51318">
    <property type="entry name" value="TAT"/>
    <property type="match status" value="1"/>
</dbReference>
<reference evidence="4" key="1">
    <citation type="submission" date="2017-11" db="EMBL/GenBank/DDBJ databases">
        <title>Phenotypic and genomic properties of facultatively anaerobic sulfur-reducing natronoarchaea from hypersaline soda lakes.</title>
        <authorList>
            <person name="Sorokin D.Y."/>
            <person name="Kublanov I.V."/>
            <person name="Roman P."/>
            <person name="Sinninghe Damste J.S."/>
            <person name="Golyshin P.N."/>
            <person name="Rojo D."/>
            <person name="Ciordia S."/>
            <person name="Mena M.D.C."/>
            <person name="Ferrer M."/>
            <person name="Messina E."/>
            <person name="Smedile F."/>
            <person name="La Spada G."/>
            <person name="La Cono V."/>
            <person name="Yakimov M.M."/>
        </authorList>
    </citation>
    <scope>NUCLEOTIDE SEQUENCE [LARGE SCALE GENOMIC DNA]</scope>
    <source>
        <strain evidence="4">AArc-Sl</strain>
    </source>
</reference>
<keyword evidence="4" id="KW-1185">Reference proteome</keyword>
<accession>A0A343TIG5</accession>
<dbReference type="InterPro" id="IPR028081">
    <property type="entry name" value="Leu-bd"/>
</dbReference>
<dbReference type="InterPro" id="IPR028082">
    <property type="entry name" value="Peripla_BP_I"/>
</dbReference>
<dbReference type="Pfam" id="PF13458">
    <property type="entry name" value="Peripla_BP_6"/>
    <property type="match status" value="1"/>
</dbReference>
<dbReference type="EMBL" id="CP025066">
    <property type="protein sequence ID" value="AUX08887.1"/>
    <property type="molecule type" value="Genomic_DNA"/>
</dbReference>
<evidence type="ECO:0000313" key="3">
    <source>
        <dbReference type="EMBL" id="AUX08887.1"/>
    </source>
</evidence>
<dbReference type="Gene3D" id="3.40.50.2300">
    <property type="match status" value="2"/>
</dbReference>
<dbReference type="PANTHER" id="PTHR30483:SF6">
    <property type="entry name" value="PERIPLASMIC BINDING PROTEIN OF ABC TRANSPORTER FOR NATURAL AMINO ACIDS"/>
    <property type="match status" value="1"/>
</dbReference>
<dbReference type="InterPro" id="IPR019546">
    <property type="entry name" value="TAT_signal_bac_arc"/>
</dbReference>
<dbReference type="KEGG" id="hdf:AArcSl_1255"/>
<dbReference type="PANTHER" id="PTHR30483">
    <property type="entry name" value="LEUCINE-SPECIFIC-BINDING PROTEIN"/>
    <property type="match status" value="1"/>
</dbReference>
<protein>
    <submittedName>
        <fullName evidence="3">Neutral amino acid transport system substrate-binding protein</fullName>
    </submittedName>
</protein>
<feature type="domain" description="Leucine-binding protein" evidence="2">
    <location>
        <begin position="44"/>
        <end position="348"/>
    </location>
</feature>
<dbReference type="InterPro" id="IPR006311">
    <property type="entry name" value="TAT_signal"/>
</dbReference>
<proteinExistence type="predicted"/>
<name>A0A343TIG5_9EURY</name>
<organism evidence="3 4">
    <name type="scientific">Halalkaliarchaeum desulfuricum</name>
    <dbReference type="NCBI Taxonomy" id="2055893"/>
    <lineage>
        <taxon>Archaea</taxon>
        <taxon>Methanobacteriati</taxon>
        <taxon>Methanobacteriota</taxon>
        <taxon>Stenosarchaea group</taxon>
        <taxon>Halobacteria</taxon>
        <taxon>Halobacteriales</taxon>
        <taxon>Haloferacaceae</taxon>
        <taxon>Halalkaliarchaeum</taxon>
    </lineage>
</organism>
<dbReference type="SUPFAM" id="SSF53822">
    <property type="entry name" value="Periplasmic binding protein-like I"/>
    <property type="match status" value="1"/>
</dbReference>
<dbReference type="AlphaFoldDB" id="A0A343TIG5"/>
<evidence type="ECO:0000259" key="2">
    <source>
        <dbReference type="Pfam" id="PF13458"/>
    </source>
</evidence>
<dbReference type="CDD" id="cd06346">
    <property type="entry name" value="PBP1_ABC_ligand_binding-like"/>
    <property type="match status" value="1"/>
</dbReference>
<keyword evidence="1" id="KW-0732">Signal</keyword>